<reference evidence="1 2" key="1">
    <citation type="journal article" date="2015" name="Genome Biol. Evol.">
        <title>Comparative Genomics of a Bacterivorous Green Alga Reveals Evolutionary Causalities and Consequences of Phago-Mixotrophic Mode of Nutrition.</title>
        <authorList>
            <person name="Burns J.A."/>
            <person name="Paasch A."/>
            <person name="Narechania A."/>
            <person name="Kim E."/>
        </authorList>
    </citation>
    <scope>NUCLEOTIDE SEQUENCE [LARGE SCALE GENOMIC DNA]</scope>
    <source>
        <strain evidence="1 2">PLY_AMNH</strain>
    </source>
</reference>
<protein>
    <submittedName>
        <fullName evidence="1">Uncharacterized protein</fullName>
    </submittedName>
</protein>
<sequence length="119" mass="13276">MVSEGLDEDLRYAPSEKRLSDGPNEFAAYRMMNDVEQTRAEDFVPLSELSKTALGASVLVRQLALRVGIAYACSDCTGYYGLHVGPATLQYLFRPRRIVICVVYQHSAIADQKRVGVYL</sequence>
<dbReference type="AlphaFoldDB" id="A0AAE0L4S4"/>
<dbReference type="Proteomes" id="UP001190700">
    <property type="component" value="Unassembled WGS sequence"/>
</dbReference>
<organism evidence="1 2">
    <name type="scientific">Cymbomonas tetramitiformis</name>
    <dbReference type="NCBI Taxonomy" id="36881"/>
    <lineage>
        <taxon>Eukaryota</taxon>
        <taxon>Viridiplantae</taxon>
        <taxon>Chlorophyta</taxon>
        <taxon>Pyramimonadophyceae</taxon>
        <taxon>Pyramimonadales</taxon>
        <taxon>Pyramimonadaceae</taxon>
        <taxon>Cymbomonas</taxon>
    </lineage>
</organism>
<proteinExistence type="predicted"/>
<evidence type="ECO:0000313" key="1">
    <source>
        <dbReference type="EMBL" id="KAK3271789.1"/>
    </source>
</evidence>
<keyword evidence="2" id="KW-1185">Reference proteome</keyword>
<name>A0AAE0L4S4_9CHLO</name>
<accession>A0AAE0L4S4</accession>
<comment type="caution">
    <text evidence="1">The sequence shown here is derived from an EMBL/GenBank/DDBJ whole genome shotgun (WGS) entry which is preliminary data.</text>
</comment>
<evidence type="ECO:0000313" key="2">
    <source>
        <dbReference type="Proteomes" id="UP001190700"/>
    </source>
</evidence>
<gene>
    <name evidence="1" type="ORF">CYMTET_19885</name>
</gene>
<dbReference type="EMBL" id="LGRX02009367">
    <property type="protein sequence ID" value="KAK3271789.1"/>
    <property type="molecule type" value="Genomic_DNA"/>
</dbReference>